<dbReference type="InParanoid" id="E3MSK3"/>
<evidence type="ECO:0000313" key="3">
    <source>
        <dbReference type="EMBL" id="EFP08370.1"/>
    </source>
</evidence>
<evidence type="ECO:0000313" key="4">
    <source>
        <dbReference type="Proteomes" id="UP000008281"/>
    </source>
</evidence>
<reference evidence="3" key="1">
    <citation type="submission" date="2007-07" db="EMBL/GenBank/DDBJ databases">
        <title>PCAP assembly of the Caenorhabditis remanei genome.</title>
        <authorList>
            <consortium name="The Caenorhabditis remanei Sequencing Consortium"/>
            <person name="Wilson R.K."/>
        </authorList>
    </citation>
    <scope>NUCLEOTIDE SEQUENCE [LARGE SCALE GENOMIC DNA]</scope>
    <source>
        <strain evidence="3">PB4641</strain>
    </source>
</reference>
<protein>
    <recommendedName>
        <fullName evidence="2">Domain of unknown function WSN domain-containing protein</fullName>
    </recommendedName>
</protein>
<feature type="chain" id="PRO_5003177585" description="Domain of unknown function WSN domain-containing protein" evidence="1">
    <location>
        <begin position="26"/>
        <end position="121"/>
    </location>
</feature>
<proteinExistence type="predicted"/>
<feature type="domain" description="Domain of unknown function WSN" evidence="2">
    <location>
        <begin position="38"/>
        <end position="106"/>
    </location>
</feature>
<dbReference type="PANTHER" id="PTHR31227:SF1">
    <property type="entry name" value="DOMAIN OF UNKNOWN FUNCTION WSN DOMAIN-CONTAINING PROTEIN"/>
    <property type="match status" value="1"/>
</dbReference>
<keyword evidence="4" id="KW-1185">Reference proteome</keyword>
<dbReference type="EMBL" id="DS268473">
    <property type="protein sequence ID" value="EFP08370.1"/>
    <property type="molecule type" value="Genomic_DNA"/>
</dbReference>
<keyword evidence="1" id="KW-0732">Signal</keyword>
<dbReference type="Pfam" id="PF02206">
    <property type="entry name" value="WSN"/>
    <property type="match status" value="1"/>
</dbReference>
<dbReference type="InterPro" id="IPR003125">
    <property type="entry name" value="WSN"/>
</dbReference>
<evidence type="ECO:0000256" key="1">
    <source>
        <dbReference type="SAM" id="SignalP"/>
    </source>
</evidence>
<dbReference type="PANTHER" id="PTHR31227">
    <property type="entry name" value="PROTEIN CBG15697"/>
    <property type="match status" value="1"/>
</dbReference>
<dbReference type="Proteomes" id="UP000008281">
    <property type="component" value="Unassembled WGS sequence"/>
</dbReference>
<dbReference type="AlphaFoldDB" id="E3MSK3"/>
<name>E3MSK3_CAERE</name>
<accession>E3MSK3</accession>
<gene>
    <name evidence="3" type="ORF">CRE_16158</name>
</gene>
<dbReference type="SMART" id="SM00453">
    <property type="entry name" value="WSN"/>
    <property type="match status" value="1"/>
</dbReference>
<evidence type="ECO:0000259" key="2">
    <source>
        <dbReference type="SMART" id="SM00453"/>
    </source>
</evidence>
<sequence length="121" mass="12998">MRLMIFVESLFLSTATSLLFVLTNAVGTDLSFASKGIERNPDIVNKLAVTARVITAITLQNGLANGKIPVENVISELLNIGPGELKNVESFGNKNLDKFLNDLKSVQLPDEVAGLTNIELG</sequence>
<organism evidence="4">
    <name type="scientific">Caenorhabditis remanei</name>
    <name type="common">Caenorhabditis vulgaris</name>
    <dbReference type="NCBI Taxonomy" id="31234"/>
    <lineage>
        <taxon>Eukaryota</taxon>
        <taxon>Metazoa</taxon>
        <taxon>Ecdysozoa</taxon>
        <taxon>Nematoda</taxon>
        <taxon>Chromadorea</taxon>
        <taxon>Rhabditida</taxon>
        <taxon>Rhabditina</taxon>
        <taxon>Rhabditomorpha</taxon>
        <taxon>Rhabditoidea</taxon>
        <taxon>Rhabditidae</taxon>
        <taxon>Peloderinae</taxon>
        <taxon>Caenorhabditis</taxon>
    </lineage>
</organism>
<feature type="signal peptide" evidence="1">
    <location>
        <begin position="1"/>
        <end position="25"/>
    </location>
</feature>
<dbReference type="HOGENOM" id="CLU_2040251_0_0_1"/>